<feature type="domain" description="PROP1-like PPR" evidence="8">
    <location>
        <begin position="2489"/>
        <end position="2625"/>
    </location>
</feature>
<feature type="compositionally biased region" description="Low complexity" evidence="6">
    <location>
        <begin position="1673"/>
        <end position="1683"/>
    </location>
</feature>
<feature type="region of interest" description="Disordered" evidence="6">
    <location>
        <begin position="1529"/>
        <end position="1578"/>
    </location>
</feature>
<evidence type="ECO:0000256" key="2">
    <source>
        <dbReference type="ARBA" id="ARBA00022737"/>
    </source>
</evidence>
<evidence type="ECO:0000313" key="9">
    <source>
        <dbReference type="EMBL" id="KAJ3508446.1"/>
    </source>
</evidence>
<keyword evidence="2" id="KW-0677">Repeat</keyword>
<dbReference type="InterPro" id="IPR011990">
    <property type="entry name" value="TPR-like_helical_dom_sf"/>
</dbReference>
<dbReference type="InterPro" id="IPR024983">
    <property type="entry name" value="CHAT_dom"/>
</dbReference>
<feature type="domain" description="CHAT" evidence="7">
    <location>
        <begin position="1163"/>
        <end position="1456"/>
    </location>
</feature>
<dbReference type="Pfam" id="PF12770">
    <property type="entry name" value="CHAT"/>
    <property type="match status" value="1"/>
</dbReference>
<comment type="similarity">
    <text evidence="1">Belongs to the CCM1 family.</text>
</comment>
<feature type="compositionally biased region" description="Polar residues" evidence="6">
    <location>
        <begin position="1529"/>
        <end position="1538"/>
    </location>
</feature>
<gene>
    <name evidence="9" type="ORF">NLJ89_g5750</name>
</gene>
<organism evidence="9 10">
    <name type="scientific">Agrocybe chaxingu</name>
    <dbReference type="NCBI Taxonomy" id="84603"/>
    <lineage>
        <taxon>Eukaryota</taxon>
        <taxon>Fungi</taxon>
        <taxon>Dikarya</taxon>
        <taxon>Basidiomycota</taxon>
        <taxon>Agaricomycotina</taxon>
        <taxon>Agaricomycetes</taxon>
        <taxon>Agaricomycetidae</taxon>
        <taxon>Agaricales</taxon>
        <taxon>Agaricineae</taxon>
        <taxon>Strophariaceae</taxon>
        <taxon>Agrocybe</taxon>
    </lineage>
</organism>
<dbReference type="EMBL" id="JANKHO010000561">
    <property type="protein sequence ID" value="KAJ3508446.1"/>
    <property type="molecule type" value="Genomic_DNA"/>
</dbReference>
<dbReference type="PANTHER" id="PTHR47447:SF17">
    <property type="entry name" value="OS12G0638900 PROTEIN"/>
    <property type="match status" value="1"/>
</dbReference>
<sequence>MLFSFRSFAITLWPEIRQLSLDEASQYLDDPNWYLTSSDKLPSNQSAYTKIILEAALLIHRYSIQQHSNDIVRASALMLQFIDLSKEPEHSFFFHLLATRSVELFERTTEIRFLNQAIDLLEQASAVDEDGSHYQMLTSIEFACACLQCYFSENRPSALEFALEIIHGANESILAGDWTSSFGKTRTMLIVADIIRTRYEDLGPKPNDLSRTVRVVASILNSINPPVDFQYTPFQILVITVLFVLSQTSQPDKWFDTLFALHSVVTEDPPLTSPTTDANRALSLALDHCIPSSSAKAVCLIHMADTFDRRGTIIAVRGDSHVDDSRAWSEEWELGISLLRYKVSSSIPSTAIQDESHPCHFQLFTLQAEVVHRPALAPSRLGRRKDPIGTHVCAFEVAPVPGDRVSQNDLQGHHLFYHHLKNFIKPLAIDELDYLIDNPEAIKDLLAQSDLFKSSDNETTYWTKSPAIHAYIIMKRNTGRLRHLKQASQLMLCVKLHREPAYAHLLLSLASDLRTSEDRLEFVGNASRLFKEFLRAQERGNPRHLFAVIELTSSYIAEYLIDRDHRTTLFALALELFREGALITGFDPWIVEARKIMVLGRILRHRYRFFEDSDESLRTTIVLFGALWDLVPSGRPFRASALEILTVSTLIFLAQMVPSDRWHAALRLLILALDFRVFGTAPDEDSLREIEDVQEASQDLLHQGIYPGKFSLQSESMCIIHTADVIRVTAVDCSRNPGMLHLALHLYTQALPIIPNAMDTRPTENEYQLHLCARLEHTSLESAVLSCVNRATSGAGISHEDANITIFHYGVVKITSEINPTSCSHLCLLRYYPTRIRHLNNDDDHGEPEPTSSPICAEGALEFDDLTPWPEDLLSRSPNAFLPDILENIPSTVVPGMHKMTLDQIQQFFDMPLEARTVKAFMDDASFEIRIAEGQQSRISEGIVRQIDERIYFDPKDVQLEKRMDFLKSQTPYFSRLAPLQALLSRGPERCLELIEASRSFFWGRLLRLRTSFDGLPDGLAAQIKEVARELEECSSQTVVSVAKEEAQKQFELESIFAALLAQAREVPGFAGLLKPKTVEVLLRAATEGPVVVLLGMESMYAALVVRPKGAEAIFLKGIVNGVMENLVVGLNGATKAARGGERDVHTDRYGRPRKVVTPPYEALLASLWNLIVEPIFVFMGLTSSPNSTAERQRLWWCPTGRFAFLPIHAAGVNFGTANVECTSKYVVSSYTPTLSALISARAHSASLPPLIKDLKMLLLAQPTTKGHQDLPMTLQELELVEKVCPNGSLLRVGEGRLSEANTNRTVGEALKHLAESSILHLACHGHQDHGDPLSSGFELQDGRLTISKLISCQTPHAVLAFLSACESASNDLEIPDEALNLAVAMLYAGFRSVIGTMWTMNDEDGPQVARMIYEEMFKDPDQRLDPNIIAYALDSAIKSLQAKGTHPSRWATYIHLLHTTTRAVAVVQNQTHAFRNVLQLQSSGPSSGSGSGWGNGPGPGSSKFNAGSRFHASLNNAGRAVTQANVVTSHDGTVSQSDETEELAPRRPPTRRPPQKRQRIRSSSVSLSVAGRNERGEKMGVLQTVQIHARARHAFSPGETLAAAKERLLAESLPRAEPPAPLLVRRNSTSAPLSPLVSPATPSVPLPTPPPEEPTGQSKRAASPIMQEKRPSTPAQPTTQTATPPPSPQPKDYYTTRLNKLAEFRDGKVIAELIREMVFSSDATPTVEQFNAGLNALIRSRFPGEPLNGIIKLYNAMLDKSVVPNVRTYEHLIQALTIRDWEVQRAIVSLQNRSKQGTLPDRDEVATVETDQARIEQLKTEDNFASAMSLFEGILAIGGRSQLEMATFNRLLRSCAFHCDINAAIHVFAQIEGMRRQPNHIAYQNMILTFSNAGKIQEAEEIFKSYVQASEAGLLARVGSGDAIRQQQIQVWNAMIEAFFRAGMSDKALELVEQMMHSTARNAFASNEIPVITSSTLSTTIAGFILKDDIDDALAWFNRLLEEEEAATSPYHGLDGRAMRPDSVAWHMMLEALARHGRIDELNRLYKILKSVHERDHITIRPIDRLVVHHANMNAISTLEDAPALELLHFLLEDINSAPSFPYREKWQMVSDIADQFVSRGLFDIPCNLVSNFIIQKLEETSTVKGALSLQRQVELHHKLISFQERVYQTAEQGKGELTFAIALTLSRLASVLLLKPDLKFAQSFMHAYGRARFLSLVPYDELSTDDWKVLLRYAAYLEVNALEGNPDNLPSIPDYAFNGLSSLLDDLASHGVAFDIFDVDVKKQVLDVLETRYGQQGRAEMMSKLGPSYLQASQEYDQIRYSTLETELTQPQDAPLQAEPAQSPVQQFSRLSLNRALSRTLEDLSRCAHQAAAERLQTAYDIFQKNLEKRLVPDVNAISHLIQSLGRSNQLDKVRELYTVAQEVFPLLPQDEQIGAWAQIEDSMIIALAHSGHPEAAHVHRMRILEQGQVPSADAYGVLIQFVKDTTDDTNGGMTLFQEALERGVRPNLYLYNNIISKLSKARKADYALELFQQMKGYGIVPSSITYGAVIGACARVGDVKSAEILFQEMIHSKNFKPRVPPYNTMMQLYTTTKPNRTSALYYYDEMKKARIRPSAHTYKLLLDTYGAIEPIDLRSMEKVFDELQDDRSVPLTGAHFASLINAYGCASKNFDKAISVFDSMSTIPRAPAPDAVVYEAVINVIVAHKRTELIPDYVSKMSEASVHMTAYIANFLIKGYANVGDMDQARAIFESLLDPPTGMAAPNNHASHNPTESPEVPVMEPVYREPSTWEVMVRAELGAGNRDAATDLLERLKARQYPEAVYNRISGVMTDHSVLI</sequence>
<protein>
    <recommendedName>
        <fullName evidence="11">CHAT domain-containing protein</fullName>
    </recommendedName>
</protein>
<feature type="region of interest" description="Disordered" evidence="6">
    <location>
        <begin position="1631"/>
        <end position="1694"/>
    </location>
</feature>
<comment type="function">
    <text evidence="3">Regulates mitochondrial small subunit maturation by controlling 15S rRNA 5'-end processing. Localizes to the 5' precursor of the 15S rRNA in a position that is subsequently occupied by mS47 in the mature yeast mtSSU. Uses structure and sequence-specific RNA recognition, binding to a single-stranded region of the precursor and specifically recognizing bases -6 to -1. The exchange of Ccm1 for mS47 is coupled to the irreversible removal of precursor rRNA that is accompanied by conformational changes of the mitoribosomal proteins uS5m and mS26. These conformational changes signal completion of 5'-end rRNA processing through protection of the mature 5'-end of the 15S rRNA and stabilization of mS47. The removal of the 5' precursor together with the dissociation of Ccm1 may be catalyzed by the 5'-3' exoribonuclease Pet127. Involved in the specific removal of group I introns in mitochondrial encoded transcripts.</text>
</comment>
<dbReference type="PANTHER" id="PTHR47447">
    <property type="entry name" value="OS03G0856100 PROTEIN"/>
    <property type="match status" value="1"/>
</dbReference>
<name>A0A9W8MX22_9AGAR</name>
<evidence type="ECO:0000313" key="10">
    <source>
        <dbReference type="Proteomes" id="UP001148786"/>
    </source>
</evidence>
<feature type="compositionally biased region" description="Gly residues" evidence="6">
    <location>
        <begin position="1488"/>
        <end position="1500"/>
    </location>
</feature>
<dbReference type="Proteomes" id="UP001148786">
    <property type="component" value="Unassembled WGS sequence"/>
</dbReference>
<comment type="subunit">
    <text evidence="4">Binds to mitochondrial small subunit 15S rRNA.</text>
</comment>
<dbReference type="Gene3D" id="1.25.40.10">
    <property type="entry name" value="Tetratricopeptide repeat domain"/>
    <property type="match status" value="5"/>
</dbReference>
<evidence type="ECO:0000259" key="8">
    <source>
        <dbReference type="Pfam" id="PF17177"/>
    </source>
</evidence>
<evidence type="ECO:0008006" key="11">
    <source>
        <dbReference type="Google" id="ProtNLM"/>
    </source>
</evidence>
<feature type="compositionally biased region" description="Low complexity" evidence="6">
    <location>
        <begin position="1631"/>
        <end position="1642"/>
    </location>
</feature>
<dbReference type="SUPFAM" id="SSF48452">
    <property type="entry name" value="TPR-like"/>
    <property type="match status" value="1"/>
</dbReference>
<feature type="repeat" description="PPR" evidence="5">
    <location>
        <begin position="2510"/>
        <end position="2544"/>
    </location>
</feature>
<evidence type="ECO:0000256" key="3">
    <source>
        <dbReference type="ARBA" id="ARBA00044493"/>
    </source>
</evidence>
<dbReference type="OrthoDB" id="411857at2759"/>
<comment type="caution">
    <text evidence="9">The sequence shown here is derived from an EMBL/GenBank/DDBJ whole genome shotgun (WGS) entry which is preliminary data.</text>
</comment>
<dbReference type="Pfam" id="PF17177">
    <property type="entry name" value="PPR_long"/>
    <property type="match status" value="1"/>
</dbReference>
<feature type="repeat" description="PPR" evidence="5">
    <location>
        <begin position="1929"/>
        <end position="1963"/>
    </location>
</feature>
<dbReference type="Pfam" id="PF01535">
    <property type="entry name" value="PPR"/>
    <property type="match status" value="2"/>
</dbReference>
<feature type="region of interest" description="Disordered" evidence="6">
    <location>
        <begin position="2762"/>
        <end position="2781"/>
    </location>
</feature>
<dbReference type="PROSITE" id="PS51375">
    <property type="entry name" value="PPR"/>
    <property type="match status" value="3"/>
</dbReference>
<feature type="compositionally biased region" description="Basic residues" evidence="6">
    <location>
        <begin position="1549"/>
        <end position="1561"/>
    </location>
</feature>
<dbReference type="InterPro" id="IPR033443">
    <property type="entry name" value="PROP1-like_PPR_dom"/>
</dbReference>
<dbReference type="InterPro" id="IPR002885">
    <property type="entry name" value="PPR_rpt"/>
</dbReference>
<evidence type="ECO:0000259" key="7">
    <source>
        <dbReference type="Pfam" id="PF12770"/>
    </source>
</evidence>
<keyword evidence="10" id="KW-1185">Reference proteome</keyword>
<feature type="repeat" description="PPR" evidence="5">
    <location>
        <begin position="2545"/>
        <end position="2580"/>
    </location>
</feature>
<evidence type="ECO:0000256" key="6">
    <source>
        <dbReference type="SAM" id="MobiDB-lite"/>
    </source>
</evidence>
<proteinExistence type="inferred from homology"/>
<feature type="compositionally biased region" description="Pro residues" evidence="6">
    <location>
        <begin position="1643"/>
        <end position="1654"/>
    </location>
</feature>
<evidence type="ECO:0000256" key="5">
    <source>
        <dbReference type="PROSITE-ProRule" id="PRU00708"/>
    </source>
</evidence>
<evidence type="ECO:0000256" key="4">
    <source>
        <dbReference type="ARBA" id="ARBA00044511"/>
    </source>
</evidence>
<accession>A0A9W8MX22</accession>
<reference evidence="9" key="1">
    <citation type="submission" date="2022-07" db="EMBL/GenBank/DDBJ databases">
        <title>Genome Sequence of Agrocybe chaxingu.</title>
        <authorList>
            <person name="Buettner E."/>
        </authorList>
    </citation>
    <scope>NUCLEOTIDE SEQUENCE</scope>
    <source>
        <strain evidence="9">MP-N11</strain>
    </source>
</reference>
<evidence type="ECO:0000256" key="1">
    <source>
        <dbReference type="ARBA" id="ARBA00006192"/>
    </source>
</evidence>
<dbReference type="NCBIfam" id="TIGR00756">
    <property type="entry name" value="PPR"/>
    <property type="match status" value="3"/>
</dbReference>
<feature type="region of interest" description="Disordered" evidence="6">
    <location>
        <begin position="1481"/>
        <end position="1509"/>
    </location>
</feature>